<sequence length="123" mass="13727">MATLQPFSRSPKRRNANAINILHTAQQNSFELSLQKFRSTLKNYNNQNRTTKNSPPPLILTNKLNSRQRTYNPASPSTPKPFLPLTPPLTPTDADQSSDAPHANNKTKPPPPKPHPSLDPLRS</sequence>
<evidence type="ECO:0000313" key="2">
    <source>
        <dbReference type="EMBL" id="PMD64885.1"/>
    </source>
</evidence>
<feature type="compositionally biased region" description="Pro residues" evidence="1">
    <location>
        <begin position="108"/>
        <end position="117"/>
    </location>
</feature>
<proteinExistence type="predicted"/>
<reference evidence="2 3" key="1">
    <citation type="submission" date="2016-04" db="EMBL/GenBank/DDBJ databases">
        <title>A degradative enzymes factory behind the ericoid mycorrhizal symbiosis.</title>
        <authorList>
            <consortium name="DOE Joint Genome Institute"/>
            <person name="Martino E."/>
            <person name="Morin E."/>
            <person name="Grelet G."/>
            <person name="Kuo A."/>
            <person name="Kohler A."/>
            <person name="Daghino S."/>
            <person name="Barry K."/>
            <person name="Choi C."/>
            <person name="Cichocki N."/>
            <person name="Clum A."/>
            <person name="Copeland A."/>
            <person name="Hainaut M."/>
            <person name="Haridas S."/>
            <person name="Labutti K."/>
            <person name="Lindquist E."/>
            <person name="Lipzen A."/>
            <person name="Khouja H.-R."/>
            <person name="Murat C."/>
            <person name="Ohm R."/>
            <person name="Olson A."/>
            <person name="Spatafora J."/>
            <person name="Veneault-Fourrey C."/>
            <person name="Henrissat B."/>
            <person name="Grigoriev I."/>
            <person name="Martin F."/>
            <person name="Perotto S."/>
        </authorList>
    </citation>
    <scope>NUCLEOTIDE SEQUENCE [LARGE SCALE GENOMIC DNA]</scope>
    <source>
        <strain evidence="2 3">E</strain>
    </source>
</reference>
<evidence type="ECO:0000256" key="1">
    <source>
        <dbReference type="SAM" id="MobiDB-lite"/>
    </source>
</evidence>
<dbReference type="EMBL" id="KZ613747">
    <property type="protein sequence ID" value="PMD64885.1"/>
    <property type="molecule type" value="Genomic_DNA"/>
</dbReference>
<dbReference type="RefSeq" id="XP_024741789.1">
    <property type="nucleotide sequence ID" value="XM_024871060.1"/>
</dbReference>
<gene>
    <name evidence="2" type="ORF">K444DRAFT_208280</name>
</gene>
<dbReference type="GeneID" id="36579142"/>
<dbReference type="Proteomes" id="UP000235371">
    <property type="component" value="Unassembled WGS sequence"/>
</dbReference>
<keyword evidence="3" id="KW-1185">Reference proteome</keyword>
<name>A0A2J6TPE2_9HELO</name>
<evidence type="ECO:0000313" key="3">
    <source>
        <dbReference type="Proteomes" id="UP000235371"/>
    </source>
</evidence>
<protein>
    <submittedName>
        <fullName evidence="2">Uncharacterized protein</fullName>
    </submittedName>
</protein>
<feature type="region of interest" description="Disordered" evidence="1">
    <location>
        <begin position="43"/>
        <end position="123"/>
    </location>
</feature>
<accession>A0A2J6TPE2</accession>
<feature type="compositionally biased region" description="Polar residues" evidence="1">
    <location>
        <begin position="62"/>
        <end position="75"/>
    </location>
</feature>
<dbReference type="InParanoid" id="A0A2J6TPE2"/>
<dbReference type="AlphaFoldDB" id="A0A2J6TPE2"/>
<organism evidence="2 3">
    <name type="scientific">Hyaloscypha bicolor E</name>
    <dbReference type="NCBI Taxonomy" id="1095630"/>
    <lineage>
        <taxon>Eukaryota</taxon>
        <taxon>Fungi</taxon>
        <taxon>Dikarya</taxon>
        <taxon>Ascomycota</taxon>
        <taxon>Pezizomycotina</taxon>
        <taxon>Leotiomycetes</taxon>
        <taxon>Helotiales</taxon>
        <taxon>Hyaloscyphaceae</taxon>
        <taxon>Hyaloscypha</taxon>
        <taxon>Hyaloscypha bicolor</taxon>
    </lineage>
</organism>
<feature type="compositionally biased region" description="Polar residues" evidence="1">
    <location>
        <begin position="43"/>
        <end position="53"/>
    </location>
</feature>
<feature type="compositionally biased region" description="Pro residues" evidence="1">
    <location>
        <begin position="76"/>
        <end position="90"/>
    </location>
</feature>